<dbReference type="SUPFAM" id="SSF52540">
    <property type="entry name" value="P-loop containing nucleoside triphosphate hydrolases"/>
    <property type="match status" value="1"/>
</dbReference>
<feature type="compositionally biased region" description="Low complexity" evidence="5">
    <location>
        <begin position="1725"/>
        <end position="1741"/>
    </location>
</feature>
<feature type="region of interest" description="Disordered" evidence="5">
    <location>
        <begin position="1152"/>
        <end position="1171"/>
    </location>
</feature>
<evidence type="ECO:0008006" key="10">
    <source>
        <dbReference type="Google" id="ProtNLM"/>
    </source>
</evidence>
<evidence type="ECO:0000256" key="4">
    <source>
        <dbReference type="ARBA" id="ARBA00022840"/>
    </source>
</evidence>
<dbReference type="GO" id="GO:0005737">
    <property type="term" value="C:cytoplasm"/>
    <property type="evidence" value="ECO:0007669"/>
    <property type="project" value="TreeGrafter"/>
</dbReference>
<dbReference type="InterPro" id="IPR001650">
    <property type="entry name" value="Helicase_C-like"/>
</dbReference>
<dbReference type="SMART" id="SM00490">
    <property type="entry name" value="HELICc"/>
    <property type="match status" value="1"/>
</dbReference>
<keyword evidence="4" id="KW-0067">ATP-binding</keyword>
<proteinExistence type="predicted"/>
<sequence length="1776" mass="200401">MEPDIETLLSRWFRTISPTRVDIVGDYAGKELFAIHGDSLLLYSLMESRVDFSTGPQLLHAAHAVESLLFALQVRGCNFHVLWFKDHEHLASPEAESNPNLTTVYRLARAIFIEHFERHASQFVFEFDSLDCPGFRHYREQNAIHFFLCLDSLDVQRHITENVTHFLSIMHKLASSGYSIALINNIQFLSSKVYAWVFSPRSGVNGPIPIEAALDPLPELVVGIQAATKDWTPWQNQKQLSARDAISLTALCNVLLADSNNTMRALTAAHILHLCILKRYSLAARSCQATQLDGVDETNFKEFLARFSSFCIQLVKGMPDYLQWDAYDLIDGRILRQIYSRLSLLKLPICISTEAHKFAKKIQQLVQVDISAFIPSSQHDEEIESRQVEECDQEAKEDISMLPFSHPILDKYLKSVEVTTEEHDEPVTSKIFQEVSHWHNATVSIDPKQLPQKKGFFARKRDQRWMADTMTYSASLTSASGKFITPEIIVTQRATSHASAKSKGPARNREAESSPKQTPRSAKKNAQKGGRQKALEEAERIKQVKIDEKAGARLLIWDQRCREFESEASLSRRYTKSVRFLSDLSDQDTIVIGAEVSLYICNVLTKMIADGRKRGQTGPEYGLFAMLWSRVLETAQMPMSVECFNQLERLAKMVLVNLPPRIKVSDGSTKKRTLPFNSVTGQNTDAKVTMDPVHFQLEHCGPYLERGYDPAPDSRVPSFEPDAWQREVLDTIDANKSLFVVAPTSAGKTFISFYAMKKVLQSSDDGILVYVAPTKALVNQIAAEVQARFSKSYTHDGRSVWAIHTRDYRVNNPKGCQILVTVPHILQIMLLAPSNAEKANSWSLRIKRIIFDEVHCIGQAEDGVIWEQLLLLSPCPIIALSATVGNPLEFKAWLEESERVKGVEMDMIVHSSRFSDLRKFIYEPPRGDYLFRGLKALEGLAIPGLDEGGEDSSRFLFIHPVASLVNCTRGSIDDISLEPRDCLILWRCMSKHQTEEFEVPDSLDPEHVFNEMARKKDVNRWEKALKEMLLAWMKHPRSPFSAVRKDLLSTCCNGSDSGSDTSADSETENGDFGLRFKVSKKSLCSMALPLLDDLNSRGALPAILFNYDRLFCETTLFSIVDQLERTEAQWKESNQQWKKKVRDYDHWLRDNTKSKKDKQRLRPGKEDAEQSKLDMIRDEASKEMSAWASFDPDAPLEPFSFANRAKLLDSELESHIESLNTLDLDAKFVAALRRGIAVHHAGMNRAYRQVVEILFRKGFISVVIATGTLALGLNMPCKTVVFFGDSVYLTTLNYLQAAGRAGRRGFDVLGNVVFTGMQRDRVLDIMSSRLPDLRGHFPLSTTLILRLLGLLHSTKNSQYAARATGSLLSQTRLYLGGPADQMAICHHVRFSIEYLRRQHLLSDDGSPLNFSGLVGHLYFTENAVFAFHSLLVKGYLHELCAEIKQHPSQVLLKLMLVLSHIFCRIPIRQGKNDCMEKNLYSSPSLVCLPPLPAKAEAILARHNEETLEIFKTYVATFVEQHLAESPDDRLPLSGLAVGAQEQCALSIIDHLPPTRLRSPFSALSGLTDDFSSIHDLCSTVRSRVFLEESAVPYIPIYPKDTANVPWNAYLYDFFKHGDMQALIRDNGIKRGDVWFLLKDFSLILATIVTSMTNFLKPDGEGLDMENVQDVEDVLTERQDWKPQVAGDAEAVVGTTASPAKTAGKRPTRNHIADSWEDYDADQEVKSVTSSHSRSSSKTSHSAPTWQTDGEESLQLVLLAFQELRRQFDDKFRQVWS</sequence>
<keyword evidence="1" id="KW-0547">Nucleotide-binding</keyword>
<dbReference type="InterPro" id="IPR059032">
    <property type="entry name" value="WHD_DDX60"/>
</dbReference>
<dbReference type="GO" id="GO:0005524">
    <property type="term" value="F:ATP binding"/>
    <property type="evidence" value="ECO:0007669"/>
    <property type="project" value="UniProtKB-KW"/>
</dbReference>
<dbReference type="Pfam" id="PF00270">
    <property type="entry name" value="DEAD"/>
    <property type="match status" value="1"/>
</dbReference>
<dbReference type="InterPro" id="IPR052431">
    <property type="entry name" value="SKI2_subfamily_helicases"/>
</dbReference>
<dbReference type="InterPro" id="IPR055124">
    <property type="entry name" value="PIN-like_DDX60"/>
</dbReference>
<dbReference type="PANTHER" id="PTHR44533:SF4">
    <property type="entry name" value="DEAD_H RNA HELICASE, PUTATIVE-RELATED"/>
    <property type="match status" value="1"/>
</dbReference>
<dbReference type="InterPro" id="IPR027417">
    <property type="entry name" value="P-loop_NTPase"/>
</dbReference>
<dbReference type="GO" id="GO:0016787">
    <property type="term" value="F:hydrolase activity"/>
    <property type="evidence" value="ECO:0007669"/>
    <property type="project" value="UniProtKB-KW"/>
</dbReference>
<name>A0A2C5XNF2_9HYPO</name>
<dbReference type="OrthoDB" id="2320933at2759"/>
<dbReference type="EMBL" id="NJET01000001">
    <property type="protein sequence ID" value="PHH67418.1"/>
    <property type="molecule type" value="Genomic_DNA"/>
</dbReference>
<evidence type="ECO:0000256" key="3">
    <source>
        <dbReference type="ARBA" id="ARBA00022806"/>
    </source>
</evidence>
<dbReference type="Pfam" id="PF23002">
    <property type="entry name" value="PIN-like_DDX60"/>
    <property type="match status" value="1"/>
</dbReference>
<dbReference type="CDD" id="cd18025">
    <property type="entry name" value="DEXHc_DDX60"/>
    <property type="match status" value="1"/>
</dbReference>
<dbReference type="SMART" id="SM00487">
    <property type="entry name" value="DEXDc"/>
    <property type="match status" value="1"/>
</dbReference>
<evidence type="ECO:0000256" key="2">
    <source>
        <dbReference type="ARBA" id="ARBA00022801"/>
    </source>
</evidence>
<gene>
    <name evidence="8" type="ORF">CDD81_28</name>
</gene>
<evidence type="ECO:0000256" key="5">
    <source>
        <dbReference type="SAM" id="MobiDB-lite"/>
    </source>
</evidence>
<comment type="caution">
    <text evidence="8">The sequence shown here is derived from an EMBL/GenBank/DDBJ whole genome shotgun (WGS) entry which is preliminary data.</text>
</comment>
<dbReference type="Proteomes" id="UP000226192">
    <property type="component" value="Unassembled WGS sequence"/>
</dbReference>
<dbReference type="PROSITE" id="PS51194">
    <property type="entry name" value="HELICASE_CTER"/>
    <property type="match status" value="1"/>
</dbReference>
<dbReference type="Gene3D" id="3.40.50.300">
    <property type="entry name" value="P-loop containing nucleotide triphosphate hydrolases"/>
    <property type="match status" value="2"/>
</dbReference>
<dbReference type="GO" id="GO:0004386">
    <property type="term" value="F:helicase activity"/>
    <property type="evidence" value="ECO:0007669"/>
    <property type="project" value="UniProtKB-KW"/>
</dbReference>
<organism evidence="8 9">
    <name type="scientific">Ophiocordyceps australis</name>
    <dbReference type="NCBI Taxonomy" id="1399860"/>
    <lineage>
        <taxon>Eukaryota</taxon>
        <taxon>Fungi</taxon>
        <taxon>Dikarya</taxon>
        <taxon>Ascomycota</taxon>
        <taxon>Pezizomycotina</taxon>
        <taxon>Sordariomycetes</taxon>
        <taxon>Hypocreomycetidae</taxon>
        <taxon>Hypocreales</taxon>
        <taxon>Ophiocordycipitaceae</taxon>
        <taxon>Ophiocordyceps</taxon>
    </lineage>
</organism>
<evidence type="ECO:0000256" key="1">
    <source>
        <dbReference type="ARBA" id="ARBA00022741"/>
    </source>
</evidence>
<dbReference type="InterPro" id="IPR014001">
    <property type="entry name" value="Helicase_ATP-bd"/>
</dbReference>
<dbReference type="PANTHER" id="PTHR44533">
    <property type="entry name" value="DEAD/H RNA HELICASE, PUTATIVE-RELATED"/>
    <property type="match status" value="1"/>
</dbReference>
<dbReference type="FunFam" id="3.40.50.300:FF:001039">
    <property type="entry name" value="ATP-dependent RNA helicase DDX60"/>
    <property type="match status" value="1"/>
</dbReference>
<evidence type="ECO:0000313" key="9">
    <source>
        <dbReference type="Proteomes" id="UP000226192"/>
    </source>
</evidence>
<feature type="domain" description="Helicase ATP-binding" evidence="6">
    <location>
        <begin position="729"/>
        <end position="902"/>
    </location>
</feature>
<dbReference type="Pfam" id="PF26076">
    <property type="entry name" value="WHD_DDX60"/>
    <property type="match status" value="1"/>
</dbReference>
<protein>
    <recommendedName>
        <fullName evidence="10">DEAD/DEAH box helicase</fullName>
    </recommendedName>
</protein>
<feature type="region of interest" description="Disordered" evidence="5">
    <location>
        <begin position="1685"/>
        <end position="1748"/>
    </location>
</feature>
<dbReference type="PROSITE" id="PS51192">
    <property type="entry name" value="HELICASE_ATP_BIND_1"/>
    <property type="match status" value="1"/>
</dbReference>
<feature type="domain" description="Helicase C-terminal" evidence="7">
    <location>
        <begin position="1172"/>
        <end position="1345"/>
    </location>
</feature>
<evidence type="ECO:0000259" key="7">
    <source>
        <dbReference type="PROSITE" id="PS51194"/>
    </source>
</evidence>
<reference evidence="8 9" key="1">
    <citation type="submission" date="2017-06" db="EMBL/GenBank/DDBJ databases">
        <title>Ant-infecting Ophiocordyceps genomes reveal a high diversity of potential behavioral manipulation genes and a possible major role for enterotoxins.</title>
        <authorList>
            <person name="De Bekker C."/>
            <person name="Evans H.C."/>
            <person name="Brachmann A."/>
            <person name="Hughes D.P."/>
        </authorList>
    </citation>
    <scope>NUCLEOTIDE SEQUENCE [LARGE SCALE GENOMIC DNA]</scope>
    <source>
        <strain evidence="8 9">Map64</strain>
    </source>
</reference>
<feature type="region of interest" description="Disordered" evidence="5">
    <location>
        <begin position="494"/>
        <end position="536"/>
    </location>
</feature>
<keyword evidence="2" id="KW-0378">Hydrolase</keyword>
<accession>A0A2C5XNF2</accession>
<dbReference type="Pfam" id="PF00271">
    <property type="entry name" value="Helicase_C"/>
    <property type="match status" value="1"/>
</dbReference>
<evidence type="ECO:0000313" key="8">
    <source>
        <dbReference type="EMBL" id="PHH67418.1"/>
    </source>
</evidence>
<dbReference type="InterPro" id="IPR011545">
    <property type="entry name" value="DEAD/DEAH_box_helicase_dom"/>
</dbReference>
<dbReference type="GO" id="GO:0003676">
    <property type="term" value="F:nucleic acid binding"/>
    <property type="evidence" value="ECO:0007669"/>
    <property type="project" value="InterPro"/>
</dbReference>
<keyword evidence="3" id="KW-0347">Helicase</keyword>
<dbReference type="STRING" id="1399860.A0A2C5XNF2"/>
<keyword evidence="9" id="KW-1185">Reference proteome</keyword>
<evidence type="ECO:0000259" key="6">
    <source>
        <dbReference type="PROSITE" id="PS51192"/>
    </source>
</evidence>